<feature type="compositionally biased region" description="Low complexity" evidence="2">
    <location>
        <begin position="78"/>
        <end position="87"/>
    </location>
</feature>
<evidence type="ECO:0000259" key="3">
    <source>
        <dbReference type="PROSITE" id="PS50118"/>
    </source>
</evidence>
<protein>
    <recommendedName>
        <fullName evidence="3">HMG box domain-containing protein</fullName>
    </recommendedName>
</protein>
<accession>A0AAD9HKQ9</accession>
<feature type="DNA-binding region" description="HMG box" evidence="1">
    <location>
        <begin position="231"/>
        <end position="297"/>
    </location>
</feature>
<evidence type="ECO:0000256" key="2">
    <source>
        <dbReference type="SAM" id="MobiDB-lite"/>
    </source>
</evidence>
<evidence type="ECO:0000256" key="1">
    <source>
        <dbReference type="PROSITE-ProRule" id="PRU00267"/>
    </source>
</evidence>
<proteinExistence type="predicted"/>
<dbReference type="PROSITE" id="PS50118">
    <property type="entry name" value="HMG_BOX_2"/>
    <property type="match status" value="1"/>
</dbReference>
<dbReference type="CDD" id="cd00084">
    <property type="entry name" value="HMG-box_SF"/>
    <property type="match status" value="1"/>
</dbReference>
<dbReference type="Pfam" id="PF09011">
    <property type="entry name" value="HMG_box_2"/>
    <property type="match status" value="1"/>
</dbReference>
<dbReference type="InterPro" id="IPR036910">
    <property type="entry name" value="HMG_box_dom_sf"/>
</dbReference>
<dbReference type="SUPFAM" id="SSF47095">
    <property type="entry name" value="HMG-box"/>
    <property type="match status" value="2"/>
</dbReference>
<dbReference type="InterPro" id="IPR009071">
    <property type="entry name" value="HMG_box_dom"/>
</dbReference>
<dbReference type="SMART" id="SM00398">
    <property type="entry name" value="HMG"/>
    <property type="match status" value="2"/>
</dbReference>
<feature type="domain" description="HMG box" evidence="3">
    <location>
        <begin position="231"/>
        <end position="297"/>
    </location>
</feature>
<organism evidence="4 5">
    <name type="scientific">Colletotrichum zoysiae</name>
    <dbReference type="NCBI Taxonomy" id="1216348"/>
    <lineage>
        <taxon>Eukaryota</taxon>
        <taxon>Fungi</taxon>
        <taxon>Dikarya</taxon>
        <taxon>Ascomycota</taxon>
        <taxon>Pezizomycotina</taxon>
        <taxon>Sordariomycetes</taxon>
        <taxon>Hypocreomycetidae</taxon>
        <taxon>Glomerellales</taxon>
        <taxon>Glomerellaceae</taxon>
        <taxon>Colletotrichum</taxon>
        <taxon>Colletotrichum graminicola species complex</taxon>
    </lineage>
</organism>
<dbReference type="Gene3D" id="1.10.30.10">
    <property type="entry name" value="High mobility group box domain"/>
    <property type="match status" value="2"/>
</dbReference>
<feature type="region of interest" description="Disordered" evidence="2">
    <location>
        <begin position="40"/>
        <end position="100"/>
    </location>
</feature>
<keyword evidence="5" id="KW-1185">Reference proteome</keyword>
<dbReference type="Proteomes" id="UP001232148">
    <property type="component" value="Unassembled WGS sequence"/>
</dbReference>
<gene>
    <name evidence="4" type="ORF">LX32DRAFT_637786</name>
</gene>
<comment type="caution">
    <text evidence="4">The sequence shown here is derived from an EMBL/GenBank/DDBJ whole genome shotgun (WGS) entry which is preliminary data.</text>
</comment>
<keyword evidence="1" id="KW-0539">Nucleus</keyword>
<name>A0AAD9HKQ9_9PEZI</name>
<keyword evidence="1" id="KW-0238">DNA-binding</keyword>
<dbReference type="AlphaFoldDB" id="A0AAD9HKQ9"/>
<dbReference type="GO" id="GO:0003677">
    <property type="term" value="F:DNA binding"/>
    <property type="evidence" value="ECO:0007669"/>
    <property type="project" value="UniProtKB-UniRule"/>
</dbReference>
<sequence length="309" mass="34355">MLTAIGRAATQRLFLRAAPLAGLRTQPVVRAARRGFSTSQWARMPAAKASSTTTKTKKSTAAKDGAATEKKKKKATAKAKTTEGAATKPKEKKKPVTKKRVEVLTPEEKQKLDMRNWKKLALLPDPKRLPVTTWTVYIGEKVKSVGSVAEARNVMKENSESFKNLSSYELQRLQEKADENKLVNNATYKAWVESHTPQAVAEANRARMHLRNARGTRVTRSPAHIQDERQPTRAAAAFALFMKARWASGDYADLSVAEASRRGGEEWKNLSESEKGVYNDLSRADRDRYARDALNVLGHVVVPSRKTTV</sequence>
<reference evidence="4" key="1">
    <citation type="submission" date="2021-06" db="EMBL/GenBank/DDBJ databases">
        <title>Comparative genomics, transcriptomics and evolutionary studies reveal genomic signatures of adaptation to plant cell wall in hemibiotrophic fungi.</title>
        <authorList>
            <consortium name="DOE Joint Genome Institute"/>
            <person name="Baroncelli R."/>
            <person name="Diaz J.F."/>
            <person name="Benocci T."/>
            <person name="Peng M."/>
            <person name="Battaglia E."/>
            <person name="Haridas S."/>
            <person name="Andreopoulos W."/>
            <person name="Labutti K."/>
            <person name="Pangilinan J."/>
            <person name="Floch G.L."/>
            <person name="Makela M.R."/>
            <person name="Henrissat B."/>
            <person name="Grigoriev I.V."/>
            <person name="Crouch J.A."/>
            <person name="De Vries R.P."/>
            <person name="Sukno S.A."/>
            <person name="Thon M.R."/>
        </authorList>
    </citation>
    <scope>NUCLEOTIDE SEQUENCE</scope>
    <source>
        <strain evidence="4">MAFF235873</strain>
    </source>
</reference>
<evidence type="ECO:0000313" key="4">
    <source>
        <dbReference type="EMBL" id="KAK2030905.1"/>
    </source>
</evidence>
<dbReference type="GO" id="GO:0005634">
    <property type="term" value="C:nucleus"/>
    <property type="evidence" value="ECO:0007669"/>
    <property type="project" value="UniProtKB-UniRule"/>
</dbReference>
<dbReference type="EMBL" id="MU842846">
    <property type="protein sequence ID" value="KAK2030905.1"/>
    <property type="molecule type" value="Genomic_DNA"/>
</dbReference>
<evidence type="ECO:0000313" key="5">
    <source>
        <dbReference type="Proteomes" id="UP001232148"/>
    </source>
</evidence>